<evidence type="ECO:0000259" key="8">
    <source>
        <dbReference type="Pfam" id="PF17753"/>
    </source>
</evidence>
<evidence type="ECO:0000256" key="4">
    <source>
        <dbReference type="ARBA" id="ARBA00022801"/>
    </source>
</evidence>
<evidence type="ECO:0000256" key="2">
    <source>
        <dbReference type="ARBA" id="ARBA00007401"/>
    </source>
</evidence>
<dbReference type="RefSeq" id="WP_302074873.1">
    <property type="nucleotide sequence ID" value="NZ_JAUKWQ010000001.1"/>
</dbReference>
<comment type="similarity">
    <text evidence="2">Belongs to the glycosyl hydrolase 2 family.</text>
</comment>
<dbReference type="EC" id="3.2.1.25" evidence="3"/>
<dbReference type="SUPFAM" id="SSF51445">
    <property type="entry name" value="(Trans)glycosidases"/>
    <property type="match status" value="1"/>
</dbReference>
<dbReference type="InterPro" id="IPR041625">
    <property type="entry name" value="Beta-mannosidase_Ig"/>
</dbReference>
<evidence type="ECO:0000313" key="11">
    <source>
        <dbReference type="Proteomes" id="UP001169006"/>
    </source>
</evidence>
<evidence type="ECO:0000256" key="1">
    <source>
        <dbReference type="ARBA" id="ARBA00000829"/>
    </source>
</evidence>
<evidence type="ECO:0000256" key="5">
    <source>
        <dbReference type="ARBA" id="ARBA00023180"/>
    </source>
</evidence>
<dbReference type="Gene3D" id="2.60.120.260">
    <property type="entry name" value="Galactose-binding domain-like"/>
    <property type="match status" value="1"/>
</dbReference>
<sequence>MTVVDLAGTWHLSSVDGVHRAEMVLPGDVHSALQAASIIADPYAGCNENDVQWVAETDWFVSRRFHLGEAAGSWYLDIDYLDTVATIFVNDVAVLEADNCFLRYRPDVSKALKAGENEIRIHFRSNIVEGAARQSRQPFYIPYSTANSPIPNGNMLRKPQCHFGWDWNIAIAPLGLYGTVVLKQLTEARIEHVMTRQHHREGAVDVTVSVTLFADGPGVVPLIVTLGDESVRLDCGVRSGETTVTQVFTIENPKLWWPAGNGEQALYDLTVEVPDETVKRRIGLRMVELLTDKDEAGSRFAFRINGREIFCRGANWIPADALFSRTSEEKTRDLLQSAVDANMNMIRVWGGGFYEADWFYDLCDDLGLMVWQDFQFACNLYPSTPDFLDNVAREVDYQTRRLITHPSIVLWCGDNELVGALTWFEESRNNRDRYLVSYDRLNRTIEQALQKAAPDAIWWPSSPASGYLDYGDAWHADGSGDMHYWSVWHENKPFEDYRNVRPRFCSEFGFQSYTSLPVIETYAAKSDMNIASPVMEHHQKNDGGNERIAGTMFRNFRFPKDFPNFVYLSQVQQAVAIKTAVDYWRSLKPHCMGTLYWQLNDTWPVASWSSLDYGGNWKVLHYLARRFFQPVTIAAIPDGDDIRLSLVNDTLDDVTVTINVSRLTLGGERHELTSVEAVVSPDAAVTALRIPLADLPKGELLAWSFTASNGTGGEGHHVIGTYKALDLQPPGLHMSVEPAPDGGFDILVQSDGLALFVMLESKTPGRYSDNAFDLARGESRRITFTPTLAPQGTVTGQPVFRLYDLHSSSNAD</sequence>
<feature type="domain" description="Glycoside hydrolase family 2 immunoglobulin-like beta-sandwich" evidence="7">
    <location>
        <begin position="189"/>
        <end position="285"/>
    </location>
</feature>
<dbReference type="InterPro" id="IPR008979">
    <property type="entry name" value="Galactose-bd-like_sf"/>
</dbReference>
<dbReference type="Gene3D" id="2.60.40.10">
    <property type="entry name" value="Immunoglobulins"/>
    <property type="match status" value="2"/>
</dbReference>
<dbReference type="InterPro" id="IPR050887">
    <property type="entry name" value="Beta-mannosidase_GH2"/>
</dbReference>
<feature type="domain" description="Beta-mannosidase Ig-fold" evidence="8">
    <location>
        <begin position="727"/>
        <end position="788"/>
    </location>
</feature>
<dbReference type="Pfam" id="PF22666">
    <property type="entry name" value="Glyco_hydro_2_N2"/>
    <property type="match status" value="1"/>
</dbReference>
<dbReference type="Pfam" id="PF17753">
    <property type="entry name" value="Ig_mannosidase"/>
    <property type="match status" value="1"/>
</dbReference>
<feature type="domain" description="Beta-mannosidase-like galactose-binding" evidence="9">
    <location>
        <begin position="10"/>
        <end position="177"/>
    </location>
</feature>
<dbReference type="InterPro" id="IPR006102">
    <property type="entry name" value="Ig-like_GH2"/>
</dbReference>
<evidence type="ECO:0000256" key="3">
    <source>
        <dbReference type="ARBA" id="ARBA00012754"/>
    </source>
</evidence>
<evidence type="ECO:0000259" key="7">
    <source>
        <dbReference type="Pfam" id="PF00703"/>
    </source>
</evidence>
<dbReference type="InterPro" id="IPR036156">
    <property type="entry name" value="Beta-gal/glucu_dom_sf"/>
</dbReference>
<gene>
    <name evidence="10" type="ORF">Q2T52_01290</name>
</gene>
<dbReference type="EMBL" id="JAUKWQ010000001">
    <property type="protein sequence ID" value="MDO1580717.1"/>
    <property type="molecule type" value="Genomic_DNA"/>
</dbReference>
<dbReference type="InterPro" id="IPR054593">
    <property type="entry name" value="Beta-mannosidase-like_N2"/>
</dbReference>
<dbReference type="GO" id="GO:0016787">
    <property type="term" value="F:hydrolase activity"/>
    <property type="evidence" value="ECO:0007669"/>
    <property type="project" value="UniProtKB-KW"/>
</dbReference>
<dbReference type="PANTHER" id="PTHR43730">
    <property type="entry name" value="BETA-MANNOSIDASE"/>
    <property type="match status" value="1"/>
</dbReference>
<reference evidence="10" key="1">
    <citation type="journal article" date="2015" name="Int. J. Syst. Evol. Microbiol.">
        <title>Rhizobium oryzicola sp. nov., potential plant-growth-promoting endophytic bacteria isolated from rice roots.</title>
        <authorList>
            <person name="Zhang X.X."/>
            <person name="Gao J.S."/>
            <person name="Cao Y.H."/>
            <person name="Sheirdil R.A."/>
            <person name="Wang X.C."/>
            <person name="Zhang L."/>
        </authorList>
    </citation>
    <scope>NUCLEOTIDE SEQUENCE</scope>
    <source>
        <strain evidence="10">05753</strain>
    </source>
</reference>
<name>A0ABT8SSM2_9HYPH</name>
<comment type="caution">
    <text evidence="10">The sequence shown here is derived from an EMBL/GenBank/DDBJ whole genome shotgun (WGS) entry which is preliminary data.</text>
</comment>
<keyword evidence="11" id="KW-1185">Reference proteome</keyword>
<organism evidence="10 11">
    <name type="scientific">Rhizobium oryzicola</name>
    <dbReference type="NCBI Taxonomy" id="1232668"/>
    <lineage>
        <taxon>Bacteria</taxon>
        <taxon>Pseudomonadati</taxon>
        <taxon>Pseudomonadota</taxon>
        <taxon>Alphaproteobacteria</taxon>
        <taxon>Hyphomicrobiales</taxon>
        <taxon>Rhizobiaceae</taxon>
        <taxon>Rhizobium/Agrobacterium group</taxon>
        <taxon>Rhizobium</taxon>
    </lineage>
</organism>
<dbReference type="Pfam" id="PF00703">
    <property type="entry name" value="Glyco_hydro_2"/>
    <property type="match status" value="1"/>
</dbReference>
<dbReference type="Gene3D" id="3.20.20.80">
    <property type="entry name" value="Glycosidases"/>
    <property type="match status" value="1"/>
</dbReference>
<protein>
    <recommendedName>
        <fullName evidence="3">beta-mannosidase</fullName>
        <ecNumber evidence="3">3.2.1.25</ecNumber>
    </recommendedName>
</protein>
<keyword evidence="6" id="KW-0326">Glycosidase</keyword>
<dbReference type="InterPro" id="IPR017853">
    <property type="entry name" value="GH"/>
</dbReference>
<evidence type="ECO:0000259" key="9">
    <source>
        <dbReference type="Pfam" id="PF22666"/>
    </source>
</evidence>
<dbReference type="InterPro" id="IPR013783">
    <property type="entry name" value="Ig-like_fold"/>
</dbReference>
<evidence type="ECO:0000313" key="10">
    <source>
        <dbReference type="EMBL" id="MDO1580717.1"/>
    </source>
</evidence>
<dbReference type="SUPFAM" id="SSF49303">
    <property type="entry name" value="beta-Galactosidase/glucuronidase domain"/>
    <property type="match status" value="2"/>
</dbReference>
<keyword evidence="4 10" id="KW-0378">Hydrolase</keyword>
<dbReference type="PANTHER" id="PTHR43730:SF1">
    <property type="entry name" value="BETA-MANNOSIDASE"/>
    <property type="match status" value="1"/>
</dbReference>
<dbReference type="SUPFAM" id="SSF49785">
    <property type="entry name" value="Galactose-binding domain-like"/>
    <property type="match status" value="1"/>
</dbReference>
<keyword evidence="5" id="KW-0325">Glycoprotein</keyword>
<accession>A0ABT8SSM2</accession>
<proteinExistence type="inferred from homology"/>
<comment type="catalytic activity">
    <reaction evidence="1">
        <text>Hydrolysis of terminal, non-reducing beta-D-mannose residues in beta-D-mannosides.</text>
        <dbReference type="EC" id="3.2.1.25"/>
    </reaction>
</comment>
<reference evidence="10" key="2">
    <citation type="submission" date="2023-07" db="EMBL/GenBank/DDBJ databases">
        <authorList>
            <person name="Sun H."/>
        </authorList>
    </citation>
    <scope>NUCLEOTIDE SEQUENCE</scope>
    <source>
        <strain evidence="10">05753</strain>
    </source>
</reference>
<evidence type="ECO:0000256" key="6">
    <source>
        <dbReference type="ARBA" id="ARBA00023295"/>
    </source>
</evidence>
<dbReference type="Proteomes" id="UP001169006">
    <property type="component" value="Unassembled WGS sequence"/>
</dbReference>